<dbReference type="InterPro" id="IPR001412">
    <property type="entry name" value="aa-tRNA-synth_I_CS"/>
</dbReference>
<dbReference type="SMART" id="SM00836">
    <property type="entry name" value="DALR_1"/>
    <property type="match status" value="1"/>
</dbReference>
<dbReference type="GO" id="GO:0005737">
    <property type="term" value="C:cytoplasm"/>
    <property type="evidence" value="ECO:0007669"/>
    <property type="project" value="UniProtKB-SubCell"/>
</dbReference>
<dbReference type="InterPro" id="IPR009080">
    <property type="entry name" value="tRNAsynth_Ia_anticodon-bd"/>
</dbReference>
<dbReference type="Gene3D" id="1.10.730.10">
    <property type="entry name" value="Isoleucyl-tRNA Synthetase, Domain 1"/>
    <property type="match status" value="1"/>
</dbReference>
<dbReference type="GO" id="GO:0004814">
    <property type="term" value="F:arginine-tRNA ligase activity"/>
    <property type="evidence" value="ECO:0007669"/>
    <property type="project" value="UniProtKB-UniRule"/>
</dbReference>
<dbReference type="InterPro" id="IPR036695">
    <property type="entry name" value="Arg-tRNA-synth_N_sf"/>
</dbReference>
<evidence type="ECO:0000256" key="6">
    <source>
        <dbReference type="ARBA" id="ARBA00022840"/>
    </source>
</evidence>
<evidence type="ECO:0000313" key="15">
    <source>
        <dbReference type="Proteomes" id="UP000239785"/>
    </source>
</evidence>
<dbReference type="CDD" id="cd00671">
    <property type="entry name" value="ArgRS_core"/>
    <property type="match status" value="1"/>
</dbReference>
<keyword evidence="15" id="KW-1185">Reference proteome</keyword>
<comment type="subcellular location">
    <subcellularLocation>
        <location evidence="1 10">Cytoplasm</location>
    </subcellularLocation>
</comment>
<keyword evidence="8 10" id="KW-0030">Aminoacyl-tRNA synthetase</keyword>
<dbReference type="Proteomes" id="UP000239785">
    <property type="component" value="Unassembled WGS sequence"/>
</dbReference>
<dbReference type="Pfam" id="PF09334">
    <property type="entry name" value="tRNA-synt_1g"/>
    <property type="match status" value="1"/>
</dbReference>
<evidence type="ECO:0000256" key="3">
    <source>
        <dbReference type="ARBA" id="ARBA00022490"/>
    </source>
</evidence>
<keyword evidence="7 10" id="KW-0648">Protein biosynthesis</keyword>
<protein>
    <recommendedName>
        <fullName evidence="10">Arginine--tRNA ligase</fullName>
        <ecNumber evidence="10">6.1.1.19</ecNumber>
    </recommendedName>
    <alternativeName>
        <fullName evidence="10">Arginyl-tRNA synthetase</fullName>
        <shortName evidence="10">ArgRS</shortName>
    </alternativeName>
</protein>
<feature type="domain" description="Arginyl tRNA synthetase N-terminal" evidence="13">
    <location>
        <begin position="2"/>
        <end position="86"/>
    </location>
</feature>
<dbReference type="NCBIfam" id="TIGR00456">
    <property type="entry name" value="argS"/>
    <property type="match status" value="1"/>
</dbReference>
<dbReference type="SMART" id="SM01016">
    <property type="entry name" value="Arg_tRNA_synt_N"/>
    <property type="match status" value="1"/>
</dbReference>
<comment type="catalytic activity">
    <reaction evidence="9 10">
        <text>tRNA(Arg) + L-arginine + ATP = L-arginyl-tRNA(Arg) + AMP + diphosphate</text>
        <dbReference type="Rhea" id="RHEA:20301"/>
        <dbReference type="Rhea" id="RHEA-COMP:9658"/>
        <dbReference type="Rhea" id="RHEA-COMP:9673"/>
        <dbReference type="ChEBI" id="CHEBI:30616"/>
        <dbReference type="ChEBI" id="CHEBI:32682"/>
        <dbReference type="ChEBI" id="CHEBI:33019"/>
        <dbReference type="ChEBI" id="CHEBI:78442"/>
        <dbReference type="ChEBI" id="CHEBI:78513"/>
        <dbReference type="ChEBI" id="CHEBI:456215"/>
        <dbReference type="EC" id="6.1.1.19"/>
    </reaction>
</comment>
<evidence type="ECO:0000256" key="5">
    <source>
        <dbReference type="ARBA" id="ARBA00022741"/>
    </source>
</evidence>
<dbReference type="EMBL" id="PHNF01000001">
    <property type="protein sequence ID" value="PPE06782.1"/>
    <property type="molecule type" value="Genomic_DNA"/>
</dbReference>
<evidence type="ECO:0000313" key="14">
    <source>
        <dbReference type="EMBL" id="PPE06782.1"/>
    </source>
</evidence>
<dbReference type="FunFam" id="1.10.730.10:FF:000008">
    <property type="entry name" value="Arginine--tRNA ligase"/>
    <property type="match status" value="1"/>
</dbReference>
<dbReference type="GO" id="GO:0005524">
    <property type="term" value="F:ATP binding"/>
    <property type="evidence" value="ECO:0007669"/>
    <property type="project" value="UniProtKB-UniRule"/>
</dbReference>
<dbReference type="InterPro" id="IPR008909">
    <property type="entry name" value="DALR_anticod-bd"/>
</dbReference>
<name>A0A2S5RHT1_9MOLU</name>
<comment type="subunit">
    <text evidence="10">Monomer.</text>
</comment>
<keyword evidence="5 10" id="KW-0547">Nucleotide-binding</keyword>
<gene>
    <name evidence="10 14" type="primary">argS</name>
    <name evidence="14" type="ORF">MCORR_v1c04130</name>
</gene>
<dbReference type="Gene3D" id="3.40.50.620">
    <property type="entry name" value="HUPs"/>
    <property type="match status" value="1"/>
</dbReference>
<evidence type="ECO:0000256" key="9">
    <source>
        <dbReference type="ARBA" id="ARBA00049339"/>
    </source>
</evidence>
<feature type="domain" description="DALR anticodon binding" evidence="12">
    <location>
        <begin position="435"/>
        <end position="553"/>
    </location>
</feature>
<dbReference type="PANTHER" id="PTHR11956:SF5">
    <property type="entry name" value="ARGININE--TRNA LIGASE, CYTOPLASMIC"/>
    <property type="match status" value="1"/>
</dbReference>
<dbReference type="InterPro" id="IPR035684">
    <property type="entry name" value="ArgRS_core"/>
</dbReference>
<evidence type="ECO:0000256" key="4">
    <source>
        <dbReference type="ARBA" id="ARBA00022598"/>
    </source>
</evidence>
<reference evidence="14 15" key="1">
    <citation type="submission" date="2017-11" db="EMBL/GenBank/DDBJ databases">
        <title>Genome sequence of Mesoplasma corruscae ELCA-2 (ATCC 49579).</title>
        <authorList>
            <person name="Lo W.-S."/>
            <person name="Kuo C.-H."/>
        </authorList>
    </citation>
    <scope>NUCLEOTIDE SEQUENCE [LARGE SCALE GENOMIC DNA]</scope>
    <source>
        <strain evidence="14 15">ELCA-2</strain>
    </source>
</reference>
<dbReference type="SUPFAM" id="SSF52374">
    <property type="entry name" value="Nucleotidylyl transferase"/>
    <property type="match status" value="1"/>
</dbReference>
<accession>A0A2S5RHT1</accession>
<evidence type="ECO:0000256" key="11">
    <source>
        <dbReference type="RuleBase" id="RU363039"/>
    </source>
</evidence>
<dbReference type="InterPro" id="IPR015413">
    <property type="entry name" value="Methionyl/Leucyl_tRNA_Synth"/>
</dbReference>
<comment type="caution">
    <text evidence="14">The sequence shown here is derived from an EMBL/GenBank/DDBJ whole genome shotgun (WGS) entry which is preliminary data.</text>
</comment>
<dbReference type="PANTHER" id="PTHR11956">
    <property type="entry name" value="ARGINYL-TRNA SYNTHETASE"/>
    <property type="match status" value="1"/>
</dbReference>
<evidence type="ECO:0000256" key="2">
    <source>
        <dbReference type="ARBA" id="ARBA00005594"/>
    </source>
</evidence>
<sequence length="553" mass="63107">MNNIFNIIKTDLNEISKQLHLKKEPLLELNKNNINTHFSTSIALINAKNKKMNPMELAESIKVILLEKSYYSEIEVAKPGFINIKLKCEFISTILNNINTLKKMYGFNNKKNKLINLEFVSANPTGFLHVGHARNAVVGSALEKILIADGYDTQTEYYINDAGNQINILAVTVFVHYLWSFGIEAVKPENSYGGTFYDDLAQIIKDKYGDKFVKIKYDETQILDEKTQDVFKNESVNYFLEEIKLQLKAFGVTFNYFSSEKEMYVTKDIDKLFKELEKNNATYKSEGALWLKSSKYGDDKDRVLIKTDGSLTYMVPDLAMHNSRLKRSKADLLINVFGGDHHGYIARMRAGLELLGYNPNILEIEIVQMVRVVKDGQEYKMSKRKGTAVWLVDIMEMVGKDALRYMLASKSSSSHMDLDLDLVQQKNATNPVYYAQYATARCNSVLKQAKEKKVSPNYNKTSLLTNDKELQLLLLLDSFNQVIAISAKNRAPQIICEYIQNISKQFHSYYSDNKIIDESNIKLSESRVGLVSVVLQTLQNSFDLIGIQALEKM</sequence>
<evidence type="ECO:0000256" key="7">
    <source>
        <dbReference type="ARBA" id="ARBA00022917"/>
    </source>
</evidence>
<evidence type="ECO:0000259" key="13">
    <source>
        <dbReference type="SMART" id="SM01016"/>
    </source>
</evidence>
<organism evidence="14 15">
    <name type="scientific">Mesoplasma corruscae</name>
    <dbReference type="NCBI Taxonomy" id="216874"/>
    <lineage>
        <taxon>Bacteria</taxon>
        <taxon>Bacillati</taxon>
        <taxon>Mycoplasmatota</taxon>
        <taxon>Mollicutes</taxon>
        <taxon>Entomoplasmatales</taxon>
        <taxon>Entomoplasmataceae</taxon>
        <taxon>Mesoplasma</taxon>
    </lineage>
</organism>
<dbReference type="Pfam" id="PF05746">
    <property type="entry name" value="DALR_1"/>
    <property type="match status" value="1"/>
</dbReference>
<dbReference type="OrthoDB" id="9805987at2"/>
<dbReference type="SUPFAM" id="SSF47323">
    <property type="entry name" value="Anticodon-binding domain of a subclass of class I aminoacyl-tRNA synthetases"/>
    <property type="match status" value="1"/>
</dbReference>
<dbReference type="PROSITE" id="PS00178">
    <property type="entry name" value="AA_TRNA_LIGASE_I"/>
    <property type="match status" value="1"/>
</dbReference>
<feature type="short sequence motif" description="'HIGH' region" evidence="10">
    <location>
        <begin position="122"/>
        <end position="132"/>
    </location>
</feature>
<evidence type="ECO:0000259" key="12">
    <source>
        <dbReference type="SMART" id="SM00836"/>
    </source>
</evidence>
<dbReference type="Pfam" id="PF03485">
    <property type="entry name" value="Arg_tRNA_synt_N"/>
    <property type="match status" value="1"/>
</dbReference>
<keyword evidence="3 10" id="KW-0963">Cytoplasm</keyword>
<dbReference type="HAMAP" id="MF_00123">
    <property type="entry name" value="Arg_tRNA_synth"/>
    <property type="match status" value="1"/>
</dbReference>
<keyword evidence="4 10" id="KW-0436">Ligase</keyword>
<dbReference type="EC" id="6.1.1.19" evidence="10"/>
<evidence type="ECO:0000256" key="1">
    <source>
        <dbReference type="ARBA" id="ARBA00004496"/>
    </source>
</evidence>
<dbReference type="RefSeq" id="WP_104207945.1">
    <property type="nucleotide sequence ID" value="NZ_PHNF01000001.1"/>
</dbReference>
<dbReference type="Gene3D" id="3.30.1360.70">
    <property type="entry name" value="Arginyl tRNA synthetase N-terminal domain"/>
    <property type="match status" value="1"/>
</dbReference>
<dbReference type="InterPro" id="IPR014729">
    <property type="entry name" value="Rossmann-like_a/b/a_fold"/>
</dbReference>
<comment type="similarity">
    <text evidence="2 10 11">Belongs to the class-I aminoacyl-tRNA synthetase family.</text>
</comment>
<keyword evidence="6 10" id="KW-0067">ATP-binding</keyword>
<dbReference type="PRINTS" id="PR01038">
    <property type="entry name" value="TRNASYNTHARG"/>
</dbReference>
<dbReference type="GO" id="GO:0006420">
    <property type="term" value="P:arginyl-tRNA aminoacylation"/>
    <property type="evidence" value="ECO:0007669"/>
    <property type="project" value="UniProtKB-UniRule"/>
</dbReference>
<dbReference type="InterPro" id="IPR001278">
    <property type="entry name" value="Arg-tRNA-ligase"/>
</dbReference>
<dbReference type="AlphaFoldDB" id="A0A2S5RHT1"/>
<dbReference type="InterPro" id="IPR005148">
    <property type="entry name" value="Arg-tRNA-synth_N"/>
</dbReference>
<evidence type="ECO:0000256" key="10">
    <source>
        <dbReference type="HAMAP-Rule" id="MF_00123"/>
    </source>
</evidence>
<dbReference type="SUPFAM" id="SSF55190">
    <property type="entry name" value="Arginyl-tRNA synthetase (ArgRS), N-terminal 'additional' domain"/>
    <property type="match status" value="1"/>
</dbReference>
<evidence type="ECO:0000256" key="8">
    <source>
        <dbReference type="ARBA" id="ARBA00023146"/>
    </source>
</evidence>
<proteinExistence type="inferred from homology"/>